<dbReference type="InterPro" id="IPR001373">
    <property type="entry name" value="Cullin_N"/>
</dbReference>
<evidence type="ECO:0000259" key="3">
    <source>
        <dbReference type="Pfam" id="PF00888"/>
    </source>
</evidence>
<dbReference type="PANTHER" id="PTHR11932">
    <property type="entry name" value="CULLIN"/>
    <property type="match status" value="1"/>
</dbReference>
<dbReference type="FunFam" id="1.20.1310.10:FF:000001">
    <property type="entry name" value="Cullin 3"/>
    <property type="match status" value="1"/>
</dbReference>
<dbReference type="SUPFAM" id="SSF74788">
    <property type="entry name" value="Cullin repeat-like"/>
    <property type="match status" value="1"/>
</dbReference>
<evidence type="ECO:0000313" key="4">
    <source>
        <dbReference type="EMBL" id="KAH7513341.1"/>
    </source>
</evidence>
<comment type="caution">
    <text evidence="4">The sequence shown here is derived from an EMBL/GenBank/DDBJ whole genome shotgun (WGS) entry which is preliminary data.</text>
</comment>
<gene>
    <name evidence="4" type="ORF">FEM48_Zijuj12G0189800</name>
</gene>
<sequence>MKTSRIKFAAIWCYIVELVASACDPSSMAVDNIQKPIDFEQGWAILQGAVDRVINVVEGIDNKPFTADEYIEYYTIVYDLGGPGRGGYENSKKLYGLYRKAFEDYITLKVLPSLLGKKDEVLLQELERRWQDHKTMTYWLSRFFGYLDRYFTAIQKQPSLRETSSLSFYDLVFGKINSQIRGAAISMIDREREGEQIHQVIVKNVVAIYTEIGKDLMNYTRDFEDDLAKHTAAFYSQKASNWITSEPYKEYMLKVEDCLKHERDRISYYLPTGLQKKLLEVVQHELLSVYASELQEKKQLDEVLLNVESYYVG</sequence>
<proteinExistence type="inferred from homology"/>
<keyword evidence="2" id="KW-0732">Signal</keyword>
<dbReference type="Proteomes" id="UP000813462">
    <property type="component" value="Unassembled WGS sequence"/>
</dbReference>
<accession>A0A978UEZ8</accession>
<comment type="similarity">
    <text evidence="1">Belongs to the cullin family.</text>
</comment>
<reference evidence="4" key="1">
    <citation type="journal article" date="2021" name="Front. Plant Sci.">
        <title>Chromosome-Scale Genome Assembly for Chinese Sour Jujube and Insights Into Its Genome Evolution and Domestication Signature.</title>
        <authorList>
            <person name="Shen L.-Y."/>
            <person name="Luo H."/>
            <person name="Wang X.-L."/>
            <person name="Wang X.-M."/>
            <person name="Qiu X.-J."/>
            <person name="Liu H."/>
            <person name="Zhou S.-S."/>
            <person name="Jia K.-H."/>
            <person name="Nie S."/>
            <person name="Bao Y.-T."/>
            <person name="Zhang R.-G."/>
            <person name="Yun Q.-Z."/>
            <person name="Chai Y.-H."/>
            <person name="Lu J.-Y."/>
            <person name="Li Y."/>
            <person name="Zhao S.-W."/>
            <person name="Mao J.-F."/>
            <person name="Jia S.-G."/>
            <person name="Mao Y.-M."/>
        </authorList>
    </citation>
    <scope>NUCLEOTIDE SEQUENCE</scope>
    <source>
        <strain evidence="4">AT0</strain>
        <tissue evidence="4">Leaf</tissue>
    </source>
</reference>
<protein>
    <recommendedName>
        <fullName evidence="3">Cullin N-terminal domain-containing protein</fullName>
    </recommendedName>
</protein>
<feature type="chain" id="PRO_5037386740" description="Cullin N-terminal domain-containing protein" evidence="2">
    <location>
        <begin position="22"/>
        <end position="313"/>
    </location>
</feature>
<organism evidence="4 5">
    <name type="scientific">Ziziphus jujuba var. spinosa</name>
    <dbReference type="NCBI Taxonomy" id="714518"/>
    <lineage>
        <taxon>Eukaryota</taxon>
        <taxon>Viridiplantae</taxon>
        <taxon>Streptophyta</taxon>
        <taxon>Embryophyta</taxon>
        <taxon>Tracheophyta</taxon>
        <taxon>Spermatophyta</taxon>
        <taxon>Magnoliopsida</taxon>
        <taxon>eudicotyledons</taxon>
        <taxon>Gunneridae</taxon>
        <taxon>Pentapetalae</taxon>
        <taxon>rosids</taxon>
        <taxon>fabids</taxon>
        <taxon>Rosales</taxon>
        <taxon>Rhamnaceae</taxon>
        <taxon>Paliureae</taxon>
        <taxon>Ziziphus</taxon>
    </lineage>
</organism>
<name>A0A978UEZ8_ZIZJJ</name>
<evidence type="ECO:0000313" key="5">
    <source>
        <dbReference type="Proteomes" id="UP000813462"/>
    </source>
</evidence>
<dbReference type="Gene3D" id="1.20.1310.10">
    <property type="entry name" value="Cullin Repeats"/>
    <property type="match status" value="2"/>
</dbReference>
<evidence type="ECO:0000256" key="1">
    <source>
        <dbReference type="ARBA" id="ARBA00006019"/>
    </source>
</evidence>
<dbReference type="GO" id="GO:0006511">
    <property type="term" value="P:ubiquitin-dependent protein catabolic process"/>
    <property type="evidence" value="ECO:0007669"/>
    <property type="project" value="InterPro"/>
</dbReference>
<feature type="domain" description="Cullin N-terminal" evidence="3">
    <location>
        <begin position="43"/>
        <end position="304"/>
    </location>
</feature>
<dbReference type="AlphaFoldDB" id="A0A978UEZ8"/>
<dbReference type="InterPro" id="IPR016159">
    <property type="entry name" value="Cullin_repeat-like_dom_sf"/>
</dbReference>
<dbReference type="Pfam" id="PF00888">
    <property type="entry name" value="Cullin"/>
    <property type="match status" value="1"/>
</dbReference>
<evidence type="ECO:0000256" key="2">
    <source>
        <dbReference type="SAM" id="SignalP"/>
    </source>
</evidence>
<dbReference type="InterPro" id="IPR045093">
    <property type="entry name" value="Cullin"/>
</dbReference>
<dbReference type="GO" id="GO:0031625">
    <property type="term" value="F:ubiquitin protein ligase binding"/>
    <property type="evidence" value="ECO:0007669"/>
    <property type="project" value="InterPro"/>
</dbReference>
<dbReference type="EMBL" id="JAEACU010000012">
    <property type="protein sequence ID" value="KAH7513341.1"/>
    <property type="molecule type" value="Genomic_DNA"/>
</dbReference>
<feature type="signal peptide" evidence="2">
    <location>
        <begin position="1"/>
        <end position="21"/>
    </location>
</feature>